<evidence type="ECO:0000313" key="4">
    <source>
        <dbReference type="EMBL" id="OAQ40702.1"/>
    </source>
</evidence>
<evidence type="ECO:0000256" key="2">
    <source>
        <dbReference type="SAM" id="SignalP"/>
    </source>
</evidence>
<dbReference type="OrthoDB" id="9816001at2"/>
<dbReference type="Pfam" id="PF03629">
    <property type="entry name" value="SASA"/>
    <property type="match status" value="1"/>
</dbReference>
<dbReference type="EMBL" id="LWHJ01000022">
    <property type="protein sequence ID" value="OAQ40702.1"/>
    <property type="molecule type" value="Genomic_DNA"/>
</dbReference>
<dbReference type="Proteomes" id="UP000078459">
    <property type="component" value="Unassembled WGS sequence"/>
</dbReference>
<dbReference type="GO" id="GO:0005975">
    <property type="term" value="P:carbohydrate metabolic process"/>
    <property type="evidence" value="ECO:0007669"/>
    <property type="project" value="TreeGrafter"/>
</dbReference>
<gene>
    <name evidence="4" type="ORF">A5893_07105</name>
</gene>
<dbReference type="RefSeq" id="WP_068821933.1">
    <property type="nucleotide sequence ID" value="NZ_LWHJ01000022.1"/>
</dbReference>
<reference evidence="4 5" key="2">
    <citation type="submission" date="2016-06" db="EMBL/GenBank/DDBJ databases">
        <title>Pedobacter psychrophilus sp. nov., isolated from Antarctic fragmentary rock.</title>
        <authorList>
            <person name="Svec P."/>
        </authorList>
    </citation>
    <scope>NUCLEOTIDE SEQUENCE [LARGE SCALE GENOMIC DNA]</scope>
    <source>
        <strain evidence="4 5">CCM 8644</strain>
    </source>
</reference>
<dbReference type="STRING" id="1826909.A5893_07105"/>
<feature type="domain" description="Sialate O-acetylesterase" evidence="3">
    <location>
        <begin position="107"/>
        <end position="333"/>
    </location>
</feature>
<proteinExistence type="predicted"/>
<evidence type="ECO:0000256" key="1">
    <source>
        <dbReference type="ARBA" id="ARBA00022801"/>
    </source>
</evidence>
<keyword evidence="2" id="KW-0732">Signal</keyword>
<reference evidence="4 5" key="1">
    <citation type="submission" date="2016-04" db="EMBL/GenBank/DDBJ databases">
        <authorList>
            <person name="Evans L.H."/>
            <person name="Alamgir A."/>
            <person name="Owens N."/>
            <person name="Weber N.D."/>
            <person name="Virtaneva K."/>
            <person name="Barbian K."/>
            <person name="Babar A."/>
            <person name="Rosenke K."/>
        </authorList>
    </citation>
    <scope>NUCLEOTIDE SEQUENCE [LARGE SCALE GENOMIC DNA]</scope>
    <source>
        <strain evidence="4 5">CCM 8644</strain>
    </source>
</reference>
<keyword evidence="1" id="KW-0378">Hydrolase</keyword>
<keyword evidence="5" id="KW-1185">Reference proteome</keyword>
<organism evidence="4 5">
    <name type="scientific">Pedobacter psychrophilus</name>
    <dbReference type="NCBI Taxonomy" id="1826909"/>
    <lineage>
        <taxon>Bacteria</taxon>
        <taxon>Pseudomonadati</taxon>
        <taxon>Bacteroidota</taxon>
        <taxon>Sphingobacteriia</taxon>
        <taxon>Sphingobacteriales</taxon>
        <taxon>Sphingobacteriaceae</taxon>
        <taxon>Pedobacter</taxon>
    </lineage>
</organism>
<dbReference type="PANTHER" id="PTHR22901:SF0">
    <property type="entry name" value="SIALATE O-ACETYLESTERASE"/>
    <property type="match status" value="1"/>
</dbReference>
<dbReference type="AlphaFoldDB" id="A0A179DIT9"/>
<dbReference type="InterPro" id="IPR036514">
    <property type="entry name" value="SGNH_hydro_sf"/>
</dbReference>
<name>A0A179DIT9_9SPHI</name>
<dbReference type="GO" id="GO:0001681">
    <property type="term" value="F:sialate O-acetylesterase activity"/>
    <property type="evidence" value="ECO:0007669"/>
    <property type="project" value="InterPro"/>
</dbReference>
<dbReference type="PANTHER" id="PTHR22901">
    <property type="entry name" value="SIALATE O-ACETYLESTERASE"/>
    <property type="match status" value="1"/>
</dbReference>
<feature type="signal peptide" evidence="2">
    <location>
        <begin position="1"/>
        <end position="23"/>
    </location>
</feature>
<accession>A0A179DIT9</accession>
<dbReference type="SUPFAM" id="SSF52266">
    <property type="entry name" value="SGNH hydrolase"/>
    <property type="match status" value="1"/>
</dbReference>
<dbReference type="Gene3D" id="3.40.50.1110">
    <property type="entry name" value="SGNH hydrolase"/>
    <property type="match status" value="1"/>
</dbReference>
<dbReference type="InterPro" id="IPR039329">
    <property type="entry name" value="SIAE"/>
</dbReference>
<protein>
    <recommendedName>
        <fullName evidence="3">Sialate O-acetylesterase domain-containing protein</fullName>
    </recommendedName>
</protein>
<evidence type="ECO:0000259" key="3">
    <source>
        <dbReference type="Pfam" id="PF03629"/>
    </source>
</evidence>
<sequence length="468" mass="52228">MRKKINHLILAFVMIFCASRLMAQTKLASLFDDHMVLQRNAQIAIFGFDKPNAKVTITTTWGAKAMATTNADGKWKTTLVTNKEGGPYQIKVTGSSTVNINDVLLGEVWLCSGQSNMEMPVKGFRGQPIEYSNQLILKSKNNQIRLFDVANKISKTPLDSCKGKWLNASPETTPNFSAVAYIFGKILHENLNVPIGLVTSEWGGTVAQAWTDNQTLKDGFSEIKLPVDTTKNVNQNTPTVLFNGMINPLIPFTFKGVIWYQGEGNRNNALQYSKLFPALINSWRAKFIQENMPFYFVQIAPYSYNNIGNSAFLREAQLKTMQIVKNTGMVSLLDIGANNFIHPPKKIEVSERLALWALAKDYGFKGITYRGPVYKSMQVVKNKAIITFDYAEMGLSSFSQELTDFEIAGVDKKFYPAKAVLPNGVLELTADEVPNPVAVRYGWKNYVKGSLFNTAGLPASSFRTDDWD</sequence>
<comment type="caution">
    <text evidence="4">The sequence shown here is derived from an EMBL/GenBank/DDBJ whole genome shotgun (WGS) entry which is preliminary data.</text>
</comment>
<dbReference type="InterPro" id="IPR005181">
    <property type="entry name" value="SASA"/>
</dbReference>
<evidence type="ECO:0000313" key="5">
    <source>
        <dbReference type="Proteomes" id="UP000078459"/>
    </source>
</evidence>
<feature type="chain" id="PRO_5008100568" description="Sialate O-acetylesterase domain-containing protein" evidence="2">
    <location>
        <begin position="24"/>
        <end position="468"/>
    </location>
</feature>